<dbReference type="PIRSF" id="PIRSF026583">
    <property type="entry name" value="YybT"/>
    <property type="match status" value="1"/>
</dbReference>
<gene>
    <name evidence="9" type="ORF">R54876_GBNLAHCA_01432</name>
</gene>
<comment type="function">
    <text evidence="6">Has phosphodiesterase (PDE) activity against cyclic-di-AMP (c-di-AMP).</text>
</comment>
<keyword evidence="2 6" id="KW-1003">Cell membrane</keyword>
<dbReference type="PANTHER" id="PTHR47618:SF2">
    <property type="entry name" value="CYCLIC-DI-AMP PHOSPHODIESTERASE GDPP"/>
    <property type="match status" value="1"/>
</dbReference>
<dbReference type="RefSeq" id="WP_349642395.1">
    <property type="nucleotide sequence ID" value="NZ_CAWVOH010000004.1"/>
</dbReference>
<dbReference type="InterPro" id="IPR014528">
    <property type="entry name" value="GdpP/PdeA"/>
</dbReference>
<evidence type="ECO:0000256" key="1">
    <source>
        <dbReference type="ARBA" id="ARBA00004651"/>
    </source>
</evidence>
<dbReference type="InterPro" id="IPR051319">
    <property type="entry name" value="Oligoribo/pAp-PDE_c-di-AMP_PDE"/>
</dbReference>
<dbReference type="Gene3D" id="3.90.1640.10">
    <property type="entry name" value="inorganic pyrophosphatase (n-terminal core)"/>
    <property type="match status" value="1"/>
</dbReference>
<dbReference type="Proteomes" id="UP001314241">
    <property type="component" value="Unassembled WGS sequence"/>
</dbReference>
<keyword evidence="5 6" id="KW-0472">Membrane</keyword>
<comment type="caution">
    <text evidence="9">The sequence shown here is derived from an EMBL/GenBank/DDBJ whole genome shotgun (WGS) entry which is preliminary data.</text>
</comment>
<proteinExistence type="inferred from homology"/>
<evidence type="ECO:0000259" key="8">
    <source>
        <dbReference type="PROSITE" id="PS50887"/>
    </source>
</evidence>
<dbReference type="Gene3D" id="3.30.450.20">
    <property type="entry name" value="PAS domain"/>
    <property type="match status" value="1"/>
</dbReference>
<comment type="subcellular location">
    <subcellularLocation>
        <location evidence="1">Cell membrane</location>
        <topology evidence="1">Multi-pass membrane protein</topology>
    </subcellularLocation>
</comment>
<dbReference type="Pfam" id="PF01368">
    <property type="entry name" value="DHH"/>
    <property type="match status" value="1"/>
</dbReference>
<dbReference type="SUPFAM" id="SSF64182">
    <property type="entry name" value="DHH phosphoesterases"/>
    <property type="match status" value="1"/>
</dbReference>
<evidence type="ECO:0000256" key="4">
    <source>
        <dbReference type="ARBA" id="ARBA00022989"/>
    </source>
</evidence>
<evidence type="ECO:0000256" key="6">
    <source>
        <dbReference type="PIRNR" id="PIRNR026583"/>
    </source>
</evidence>
<dbReference type="InterPro" id="IPR038763">
    <property type="entry name" value="DHH_sf"/>
</dbReference>
<protein>
    <recommendedName>
        <fullName evidence="6">Cyclic-di-AMP phosphodiesterase</fullName>
        <ecNumber evidence="6">3.1.4.-</ecNumber>
    </recommendedName>
</protein>
<dbReference type="InterPro" id="IPR003156">
    <property type="entry name" value="DHHA1_dom"/>
</dbReference>
<dbReference type="InterPro" id="IPR001667">
    <property type="entry name" value="DDH_dom"/>
</dbReference>
<comment type="similarity">
    <text evidence="6">Belongs to the GdpP/PdeA phosphodiesterase family.</text>
</comment>
<reference evidence="9 10" key="1">
    <citation type="submission" date="2024-01" db="EMBL/GenBank/DDBJ databases">
        <authorList>
            <person name="Botero Cardona J."/>
        </authorList>
    </citation>
    <scope>NUCLEOTIDE SEQUENCE [LARGE SCALE GENOMIC DNA]</scope>
    <source>
        <strain evidence="9 10">LMG 33000</strain>
    </source>
</reference>
<name>A0ABP0ERA7_9LACO</name>
<evidence type="ECO:0000313" key="10">
    <source>
        <dbReference type="Proteomes" id="UP001314241"/>
    </source>
</evidence>
<dbReference type="InterPro" id="IPR049553">
    <property type="entry name" value="GdpP-like_PAS"/>
</dbReference>
<dbReference type="Gene3D" id="3.10.310.30">
    <property type="match status" value="1"/>
</dbReference>
<sequence>MKSLWNFANLPKFIKNSNFTAVNWLIVVISVFSVIYAFMVYWLLGIFWLLAVVFALRFAIRSMSTVSQDTEEYLNDLTYRVSKTQQEALIDMPIGIVILDDDNEVDWINPYIQTFLGSEDVLGHKLSDIDSQLALAVKNYEESDTNPTITWLGQTFSVFVQKGMNAIYLMDVTQSAEIQKQYEDHRLVGGLVSVDNYEEVTDGLSESETSKLRTYVTSELSDWAIAHGLYLRRLSPVSYILFGYQTGLHAAEKDKFDVIKHIREATAQKNSPLTLSMGIAYGEEDINRLIRLAQTNLDLALGRGGDQVVVKAEDASARFYGGTTNPMEKRTRVRARVISQTIAELIDQADNVMVVGHMMPDLDAIGSALGIWRFAQTRNKPAYVVVDESNTYSDIQLLLAELRKTTPKDPTPGRDIGVSIINESDAMEKSDERTLMVLVDHAKESLDGAPELLHQLKNRLVVIDHHRLAEKGLEAKPLLSYIEPYASSTSELVTELLQYQNQTGAPITKLEATAMLGGIQVDTKNFVLRTGSRTFDAASYLRANGADGNLIQAFMKEKFTDFKARTHLINLTEIEDNVAIVTGEEDEIYAGVITAQAADELLQISGVDASFVITKRKDGRVGISARSTGNFNVQTIMEALGGGGHLSNAATQMADVTTEEAHEELVKAIAKQNEAQE</sequence>
<organism evidence="9 10">
    <name type="scientific">Eupransor demetentiae</name>
    <dbReference type="NCBI Taxonomy" id="3109584"/>
    <lineage>
        <taxon>Bacteria</taxon>
        <taxon>Bacillati</taxon>
        <taxon>Bacillota</taxon>
        <taxon>Bacilli</taxon>
        <taxon>Lactobacillales</taxon>
        <taxon>Lactobacillaceae</taxon>
        <taxon>Eupransor</taxon>
    </lineage>
</organism>
<keyword evidence="10" id="KW-1185">Reference proteome</keyword>
<evidence type="ECO:0000256" key="7">
    <source>
        <dbReference type="SAM" id="Phobius"/>
    </source>
</evidence>
<evidence type="ECO:0000313" key="9">
    <source>
        <dbReference type="EMBL" id="CAK8054849.1"/>
    </source>
</evidence>
<dbReference type="PROSITE" id="PS50887">
    <property type="entry name" value="GGDEF"/>
    <property type="match status" value="1"/>
</dbReference>
<keyword evidence="6" id="KW-0378">Hydrolase</keyword>
<dbReference type="Pfam" id="PF02272">
    <property type="entry name" value="DHHA1"/>
    <property type="match status" value="1"/>
</dbReference>
<keyword evidence="3 7" id="KW-0812">Transmembrane</keyword>
<dbReference type="Pfam" id="PF24898">
    <property type="entry name" value="GGDEF_GdpP"/>
    <property type="match status" value="1"/>
</dbReference>
<feature type="transmembrane region" description="Helical" evidence="7">
    <location>
        <begin position="44"/>
        <end position="60"/>
    </location>
</feature>
<keyword evidence="4 7" id="KW-1133">Transmembrane helix</keyword>
<dbReference type="InterPro" id="IPR000160">
    <property type="entry name" value="GGDEF_dom"/>
</dbReference>
<feature type="domain" description="GGDEF" evidence="8">
    <location>
        <begin position="185"/>
        <end position="313"/>
    </location>
</feature>
<dbReference type="Pfam" id="PF21370">
    <property type="entry name" value="PAS_GdpP"/>
    <property type="match status" value="1"/>
</dbReference>
<dbReference type="EMBL" id="CAWVOH010000004">
    <property type="protein sequence ID" value="CAK8054849.1"/>
    <property type="molecule type" value="Genomic_DNA"/>
</dbReference>
<evidence type="ECO:0000256" key="2">
    <source>
        <dbReference type="ARBA" id="ARBA00022475"/>
    </source>
</evidence>
<comment type="catalytic activity">
    <reaction evidence="6">
        <text>3',3'-c-di-AMP + H2O = 5'-O-phosphonoadenylyl-(3'-&gt;5')-adenosine + H(+)</text>
        <dbReference type="Rhea" id="RHEA:54420"/>
        <dbReference type="ChEBI" id="CHEBI:15377"/>
        <dbReference type="ChEBI" id="CHEBI:15378"/>
        <dbReference type="ChEBI" id="CHEBI:71500"/>
        <dbReference type="ChEBI" id="CHEBI:138171"/>
    </reaction>
</comment>
<evidence type="ECO:0000256" key="5">
    <source>
        <dbReference type="ARBA" id="ARBA00023136"/>
    </source>
</evidence>
<dbReference type="EC" id="3.1.4.-" evidence="6"/>
<accession>A0ABP0ERA7</accession>
<dbReference type="PANTHER" id="PTHR47618">
    <property type="entry name" value="BIFUNCTIONAL OLIGORIBONUCLEASE AND PAP PHOSPHATASE NRNA"/>
    <property type="match status" value="1"/>
</dbReference>
<evidence type="ECO:0000256" key="3">
    <source>
        <dbReference type="ARBA" id="ARBA00022692"/>
    </source>
</evidence>